<evidence type="ECO:0000256" key="3">
    <source>
        <dbReference type="ARBA" id="ARBA00022679"/>
    </source>
</evidence>
<keyword evidence="7" id="KW-0833">Ubl conjugation pathway</keyword>
<dbReference type="WBParaSite" id="PSU_v2.g4922.t1">
    <property type="protein sequence ID" value="PSU_v2.g4922.t1"/>
    <property type="gene ID" value="PSU_v2.g4922"/>
</dbReference>
<feature type="transmembrane region" description="Helical" evidence="11">
    <location>
        <begin position="440"/>
        <end position="473"/>
    </location>
</feature>
<dbReference type="InterPro" id="IPR002867">
    <property type="entry name" value="IBR_dom"/>
</dbReference>
<evidence type="ECO:0000256" key="4">
    <source>
        <dbReference type="ARBA" id="ARBA00022723"/>
    </source>
</evidence>
<sequence length="914" mass="99428">MSIKGGRKNLGTVVELAETGEDTITSPLLTNLTTINSTENKSENSDHVVIEIPSEDTEEDGTYRVPEAETRTSRYPKDIEQLYEQRYGHSYHAEVQHRRRSILTQSRLNLLGFINNVTTPIRGTRGKRSSLNGSSLSASRASHQSVLSTATLSTNPGKSETVLDEIETTALNEELDWNMSPSDSDTTAHRNITSDSAMAYELPCKKTRDCPLCYCAQPLTSFPKLTNCSHRSCRSCLARYLQIEIMESRINISCPECSEALHQLDIYNILQKQGYLIDKYENFALRRVLMGDPDTRWCPAPDCTYAVIATSCAACPQLKCERPGCNTLFCYHCKGIWHNNQTCDEARRERAPRISAVDGLPTGSGFDRDSFLKPGDVKACPRCRTLIVKMNDGSCNHMVCAMCGAEFCWLCLKVITDLHYLSPTGCTFWGKRPWTKKKKLLWQIGTLIGAPVGIALIAGLAVPGIIFGVPVFVGRKAYQRFAYLSKSRRRLITAASVVGSLIVSPVLAVLTLGVGIPVAIAYVYGVVPLSLCRNGGCGGGESISETPYGEEEDEIAQLTGHYTDRSVEERIRLINALSGDNPDEQSLAAGISVNSGISSEIVQPSSSVQPTTSNSKVNNRKRRQSVESGINSLGEKVNFDGASVNAMAGSRYDNKSVYTVYSDGQEAVYDEAGSTKGLAGSVMDSKSLTDSACGRNAAGAALLIRDREMSPTSMEDGPSKIHGGEDSVSCGSKGRFLLLDTRNKAKRVSVSQNVGPEDLIPAEYYCGGDGPSSFTRQSASSDAEEYDPYKVHAIMDNLKQMLNDDVVDEGAPVKKITKNFKKNPKMQAARSVSGKSFSGTAVSAQIAEEGGKVIITPSVATKSKLSTTMTKKEDTPSESTSSTTSSSLPRLSPSSSDESRPKRSFFSRIFRKKP</sequence>
<dbReference type="InterPro" id="IPR001841">
    <property type="entry name" value="Znf_RING"/>
</dbReference>
<dbReference type="SMART" id="SM00647">
    <property type="entry name" value="IBR"/>
    <property type="match status" value="2"/>
</dbReference>
<dbReference type="FunFam" id="2.20.25.20:FF:000004">
    <property type="entry name" value="RBR-type E3 ubiquitin transferase"/>
    <property type="match status" value="1"/>
</dbReference>
<feature type="domain" description="RING-type" evidence="12">
    <location>
        <begin position="210"/>
        <end position="258"/>
    </location>
</feature>
<feature type="region of interest" description="Disordered" evidence="10">
    <location>
        <begin position="601"/>
        <end position="629"/>
    </location>
</feature>
<dbReference type="InterPro" id="IPR044066">
    <property type="entry name" value="TRIAD_supradom"/>
</dbReference>
<dbReference type="Pfam" id="PF22191">
    <property type="entry name" value="IBR_1"/>
    <property type="match status" value="1"/>
</dbReference>
<evidence type="ECO:0000256" key="5">
    <source>
        <dbReference type="ARBA" id="ARBA00022737"/>
    </source>
</evidence>
<keyword evidence="14" id="KW-1185">Reference proteome</keyword>
<dbReference type="GO" id="GO:0061630">
    <property type="term" value="F:ubiquitin protein ligase activity"/>
    <property type="evidence" value="ECO:0007669"/>
    <property type="project" value="UniProtKB-EC"/>
</dbReference>
<proteinExistence type="predicted"/>
<name>A0A914YZ64_9BILA</name>
<feature type="region of interest" description="Disordered" evidence="10">
    <location>
        <begin position="855"/>
        <end position="914"/>
    </location>
</feature>
<dbReference type="FunFam" id="1.20.120.1750:FF:000017">
    <property type="entry name" value="RBR-type E3 ubiquitin transferase"/>
    <property type="match status" value="1"/>
</dbReference>
<feature type="transmembrane region" description="Helical" evidence="11">
    <location>
        <begin position="494"/>
        <end position="524"/>
    </location>
</feature>
<evidence type="ECO:0000313" key="15">
    <source>
        <dbReference type="WBParaSite" id="PSU_v2.g4922.t1"/>
    </source>
</evidence>
<feature type="domain" description="RING-type" evidence="13">
    <location>
        <begin position="206"/>
        <end position="430"/>
    </location>
</feature>
<dbReference type="Gene3D" id="1.20.120.1750">
    <property type="match status" value="1"/>
</dbReference>
<feature type="compositionally biased region" description="Low complexity" evidence="10">
    <location>
        <begin position="129"/>
        <end position="142"/>
    </location>
</feature>
<dbReference type="PANTHER" id="PTHR11685">
    <property type="entry name" value="RBR FAMILY RING FINGER AND IBR DOMAIN-CONTAINING"/>
    <property type="match status" value="1"/>
</dbReference>
<dbReference type="CDD" id="cd20355">
    <property type="entry name" value="Rcat_RBR_RNF19"/>
    <property type="match status" value="1"/>
</dbReference>
<keyword evidence="11" id="KW-0812">Transmembrane</keyword>
<dbReference type="InterPro" id="IPR031127">
    <property type="entry name" value="E3_UB_ligase_RBR"/>
</dbReference>
<evidence type="ECO:0000256" key="6">
    <source>
        <dbReference type="ARBA" id="ARBA00022771"/>
    </source>
</evidence>
<evidence type="ECO:0000256" key="9">
    <source>
        <dbReference type="PROSITE-ProRule" id="PRU00175"/>
    </source>
</evidence>
<feature type="compositionally biased region" description="Low complexity" evidence="10">
    <location>
        <begin position="877"/>
        <end position="896"/>
    </location>
</feature>
<feature type="compositionally biased region" description="Basic residues" evidence="10">
    <location>
        <begin position="902"/>
        <end position="914"/>
    </location>
</feature>
<dbReference type="Pfam" id="PF01485">
    <property type="entry name" value="IBR"/>
    <property type="match status" value="1"/>
</dbReference>
<keyword evidence="4" id="KW-0479">Metal-binding</keyword>
<dbReference type="GO" id="GO:0016567">
    <property type="term" value="P:protein ubiquitination"/>
    <property type="evidence" value="ECO:0007669"/>
    <property type="project" value="InterPro"/>
</dbReference>
<feature type="region of interest" description="Disordered" evidence="10">
    <location>
        <begin position="122"/>
        <end position="142"/>
    </location>
</feature>
<evidence type="ECO:0000256" key="7">
    <source>
        <dbReference type="ARBA" id="ARBA00022786"/>
    </source>
</evidence>
<dbReference type="FunFam" id="3.30.40.10:FF:000137">
    <property type="entry name" value="RanBP-type and C3HC4-type zinc finger-containing protein 1"/>
    <property type="match status" value="1"/>
</dbReference>
<evidence type="ECO:0000256" key="8">
    <source>
        <dbReference type="ARBA" id="ARBA00022833"/>
    </source>
</evidence>
<dbReference type="EC" id="2.3.2.31" evidence="2"/>
<dbReference type="PROSITE" id="PS50089">
    <property type="entry name" value="ZF_RING_2"/>
    <property type="match status" value="1"/>
</dbReference>
<dbReference type="CDD" id="cd20338">
    <property type="entry name" value="BRcat_RBR_RNF19"/>
    <property type="match status" value="1"/>
</dbReference>
<evidence type="ECO:0000259" key="12">
    <source>
        <dbReference type="PROSITE" id="PS50089"/>
    </source>
</evidence>
<evidence type="ECO:0000256" key="10">
    <source>
        <dbReference type="SAM" id="MobiDB-lite"/>
    </source>
</evidence>
<reference evidence="15" key="1">
    <citation type="submission" date="2022-11" db="UniProtKB">
        <authorList>
            <consortium name="WormBaseParasite"/>
        </authorList>
    </citation>
    <scope>IDENTIFICATION</scope>
</reference>
<keyword evidence="5" id="KW-0677">Repeat</keyword>
<dbReference type="Proteomes" id="UP000887577">
    <property type="component" value="Unplaced"/>
</dbReference>
<feature type="compositionally biased region" description="Polar residues" evidence="10">
    <location>
        <begin position="601"/>
        <end position="617"/>
    </location>
</feature>
<protein>
    <recommendedName>
        <fullName evidence="2">RBR-type E3 ubiquitin transferase</fullName>
        <ecNumber evidence="2">2.3.2.31</ecNumber>
    </recommendedName>
</protein>
<keyword evidence="3" id="KW-0808">Transferase</keyword>
<evidence type="ECO:0000256" key="11">
    <source>
        <dbReference type="SAM" id="Phobius"/>
    </source>
</evidence>
<keyword evidence="6 9" id="KW-0863">Zinc-finger</keyword>
<dbReference type="Gene3D" id="3.30.40.10">
    <property type="entry name" value="Zinc/RING finger domain, C3HC4 (zinc finger)"/>
    <property type="match status" value="1"/>
</dbReference>
<dbReference type="AlphaFoldDB" id="A0A914YZ64"/>
<evidence type="ECO:0000256" key="2">
    <source>
        <dbReference type="ARBA" id="ARBA00012251"/>
    </source>
</evidence>
<keyword evidence="11" id="KW-0472">Membrane</keyword>
<evidence type="ECO:0000256" key="1">
    <source>
        <dbReference type="ARBA" id="ARBA00001798"/>
    </source>
</evidence>
<dbReference type="SMART" id="SM00184">
    <property type="entry name" value="RING"/>
    <property type="match status" value="2"/>
</dbReference>
<keyword evidence="11" id="KW-1133">Transmembrane helix</keyword>
<evidence type="ECO:0000313" key="14">
    <source>
        <dbReference type="Proteomes" id="UP000887577"/>
    </source>
</evidence>
<organism evidence="14 15">
    <name type="scientific">Panagrolaimus superbus</name>
    <dbReference type="NCBI Taxonomy" id="310955"/>
    <lineage>
        <taxon>Eukaryota</taxon>
        <taxon>Metazoa</taxon>
        <taxon>Ecdysozoa</taxon>
        <taxon>Nematoda</taxon>
        <taxon>Chromadorea</taxon>
        <taxon>Rhabditida</taxon>
        <taxon>Tylenchina</taxon>
        <taxon>Panagrolaimomorpha</taxon>
        <taxon>Panagrolaimoidea</taxon>
        <taxon>Panagrolaimidae</taxon>
        <taxon>Panagrolaimus</taxon>
    </lineage>
</organism>
<comment type="catalytic activity">
    <reaction evidence="1">
        <text>[E2 ubiquitin-conjugating enzyme]-S-ubiquitinyl-L-cysteine + [acceptor protein]-L-lysine = [E2 ubiquitin-conjugating enzyme]-L-cysteine + [acceptor protein]-N(6)-ubiquitinyl-L-lysine.</text>
        <dbReference type="EC" id="2.3.2.31"/>
    </reaction>
</comment>
<accession>A0A914YZ64</accession>
<dbReference type="GO" id="GO:0008270">
    <property type="term" value="F:zinc ion binding"/>
    <property type="evidence" value="ECO:0007669"/>
    <property type="project" value="UniProtKB-KW"/>
</dbReference>
<dbReference type="SUPFAM" id="SSF57850">
    <property type="entry name" value="RING/U-box"/>
    <property type="match status" value="3"/>
</dbReference>
<evidence type="ECO:0000259" key="13">
    <source>
        <dbReference type="PROSITE" id="PS51873"/>
    </source>
</evidence>
<dbReference type="PROSITE" id="PS51873">
    <property type="entry name" value="TRIAD"/>
    <property type="match status" value="1"/>
</dbReference>
<dbReference type="InterPro" id="IPR013083">
    <property type="entry name" value="Znf_RING/FYVE/PHD"/>
</dbReference>
<keyword evidence="8" id="KW-0862">Zinc</keyword>